<evidence type="ECO:0000313" key="2">
    <source>
        <dbReference type="Proteomes" id="UP000738376"/>
    </source>
</evidence>
<reference evidence="1 2" key="1">
    <citation type="submission" date="2020-03" db="EMBL/GenBank/DDBJ databases">
        <title>Draft Genome Sequence of 2-Methylisoborneol Producing Pseudanabaena yagii Strain GIHE-NHR1 Isolated from North Han River in South Korea.</title>
        <authorList>
            <person name="Jeong J."/>
        </authorList>
    </citation>
    <scope>NUCLEOTIDE SEQUENCE [LARGE SCALE GENOMIC DNA]</scope>
    <source>
        <strain evidence="1 2">GIHE-NHR1</strain>
    </source>
</reference>
<comment type="caution">
    <text evidence="1">The sequence shown here is derived from an EMBL/GenBank/DDBJ whole genome shotgun (WGS) entry which is preliminary data.</text>
</comment>
<dbReference type="Proteomes" id="UP000738376">
    <property type="component" value="Unassembled WGS sequence"/>
</dbReference>
<dbReference type="Pfam" id="PF14516">
    <property type="entry name" value="AAA_35"/>
    <property type="match status" value="1"/>
</dbReference>
<accession>A0ABX1LQ45</accession>
<dbReference type="Gene3D" id="3.40.50.300">
    <property type="entry name" value="P-loop containing nucleotide triphosphate hydrolases"/>
    <property type="match status" value="1"/>
</dbReference>
<sequence>MSSQSSNEQLASNSVYCVGGSLPADAPTYVERQADRELYQRLKAGECCYVFNSRQMGKSSLRVRTIQKLERDGVRCATLDPQTIGTQLNQSQWYASIISSLVESFSLEDRFDLEEWWKARSSLSPVRCLSDFISKILLVEISQPIVIFVEEIDNLLNLEFRTDDFFMLIRSFYENRTQEPKYKYLAFAFIGVTTPSDLIRGHNHSAFNIGVAIEMDGFRLDEVQPLALGLKGKVSAPSTVMHEVLKWTGGQPFLTQKLLSLVLRDLEDGNIGFVENDIAGWISKILWFRIINNWESQDVPQHLKTLQDRVLMIEERVRGRLLGMYQQILGDIPQSLIEKTEEGGDLKPIFTKGIEADDSYEQIQLRLTGLVVKQGNRLIVYNPIYVAVFDWAWCAQTLSGLRPLFYDDAFRAWQEACNGQKEVFLLRGNALSDAENWANGKWLSDEDNRFLRESREIDRKERDKRLDVEQEINRLQWEQIYEKQKEDFLSVLAKIRQQLELYNLTLDENYLISQLDVNEINLISEQVFRDNFEEILEGYIQSLKTREKTITELFEADRSNYLQAIAQTSVKKSLNITAADNRYPELVSSIYAYLQAWLIVSIKYDKYMPVDQIVGLAKNAKEHIKAIKYIRDIILNGSNKELLLPSQTSREIVKDYLSKLIEKLYEHELTNFTEKTDMD</sequence>
<proteinExistence type="predicted"/>
<gene>
    <name evidence="1" type="ORF">HC246_09355</name>
</gene>
<name>A0ABX1LQ45_9CYAN</name>
<evidence type="ECO:0000313" key="1">
    <source>
        <dbReference type="EMBL" id="NMF58222.1"/>
    </source>
</evidence>
<dbReference type="RefSeq" id="WP_169363149.1">
    <property type="nucleotide sequence ID" value="NZ_JAAVJL010000001.1"/>
</dbReference>
<dbReference type="InterPro" id="IPR027417">
    <property type="entry name" value="P-loop_NTPase"/>
</dbReference>
<organism evidence="1 2">
    <name type="scientific">Pseudanabaena yagii GIHE-NHR1</name>
    <dbReference type="NCBI Taxonomy" id="2722753"/>
    <lineage>
        <taxon>Bacteria</taxon>
        <taxon>Bacillati</taxon>
        <taxon>Cyanobacteriota</taxon>
        <taxon>Cyanophyceae</taxon>
        <taxon>Pseudanabaenales</taxon>
        <taxon>Pseudanabaenaceae</taxon>
        <taxon>Pseudanabaena</taxon>
        <taxon>Pseudanabaena yagii</taxon>
    </lineage>
</organism>
<keyword evidence="2" id="KW-1185">Reference proteome</keyword>
<protein>
    <submittedName>
        <fullName evidence="1">Uncharacterized protein</fullName>
    </submittedName>
</protein>
<dbReference type="SUPFAM" id="SSF52540">
    <property type="entry name" value="P-loop containing nucleoside triphosphate hydrolases"/>
    <property type="match status" value="1"/>
</dbReference>
<dbReference type="EMBL" id="JAAVJL010000001">
    <property type="protein sequence ID" value="NMF58222.1"/>
    <property type="molecule type" value="Genomic_DNA"/>
</dbReference>